<dbReference type="EMBL" id="CP000828">
    <property type="protein sequence ID" value="ABW26005.1"/>
    <property type="molecule type" value="Genomic_DNA"/>
</dbReference>
<feature type="binding site" evidence="2">
    <location>
        <position position="78"/>
    </location>
    <ligand>
        <name>substrate</name>
    </ligand>
</feature>
<dbReference type="NCBIfam" id="TIGR00055">
    <property type="entry name" value="uppS"/>
    <property type="match status" value="1"/>
</dbReference>
<dbReference type="RefSeq" id="WP_010477105.1">
    <property type="nucleotide sequence ID" value="NC_009925.1"/>
</dbReference>
<dbReference type="GO" id="GO:0016094">
    <property type="term" value="P:polyprenol biosynthetic process"/>
    <property type="evidence" value="ECO:0007669"/>
    <property type="project" value="TreeGrafter"/>
</dbReference>
<dbReference type="InterPro" id="IPR001441">
    <property type="entry name" value="UPP_synth-like"/>
</dbReference>
<feature type="active site" description="Proton acceptor" evidence="2">
    <location>
        <position position="75"/>
    </location>
</feature>
<keyword evidence="2" id="KW-0479">Metal-binding</keyword>
<comment type="function">
    <text evidence="2">Catalyzes the condensation of isopentenyl diphosphate (IPP) with allylic pyrophosphates generating different type of terpenoids.</text>
</comment>
<dbReference type="PANTHER" id="PTHR10291:SF0">
    <property type="entry name" value="DEHYDRODOLICHYL DIPHOSPHATE SYNTHASE 2"/>
    <property type="match status" value="1"/>
</dbReference>
<dbReference type="NCBIfam" id="NF011405">
    <property type="entry name" value="PRK14830.1"/>
    <property type="match status" value="1"/>
</dbReference>
<dbReference type="InterPro" id="IPR036424">
    <property type="entry name" value="UPP_synth-like_sf"/>
</dbReference>
<dbReference type="InterPro" id="IPR018520">
    <property type="entry name" value="UPP_synth-like_CS"/>
</dbReference>
<proteinExistence type="inferred from homology"/>
<comment type="cofactor">
    <cofactor evidence="2">
        <name>Mg(2+)</name>
        <dbReference type="ChEBI" id="CHEBI:18420"/>
    </cofactor>
    <text evidence="2">Binds 2 magnesium ions per subunit.</text>
</comment>
<dbReference type="HAMAP" id="MF_01139">
    <property type="entry name" value="ISPT"/>
    <property type="match status" value="1"/>
</dbReference>
<dbReference type="CDD" id="cd00475">
    <property type="entry name" value="Cis_IPPS"/>
    <property type="match status" value="1"/>
</dbReference>
<dbReference type="OrthoDB" id="4191603at2"/>
<sequence>MNNFDYVTRPTDLDPDCLPQHVAVIMDGNGRWAKRQGFPRIAGHRQGARTLKDLVRCCKDWGIPTLTAYAFSTENWRRPLEEVDFLLVLFERLLRQELAEMDREGVRISFIGDLSPLPSSLRKEIDRAVLATANNRAVHFNVAVNYGSRAELTQACRQIAEQVQLGNIEPGAVDEQLIEQYLYTAGTPDPDLLIRSSGELRLSNYLLWQLAYTEFYFTDVFWPDFDRAVFHEALQHYQMRDRRFGTVKLKQPCAG</sequence>
<keyword evidence="2" id="KW-0460">Magnesium</keyword>
<evidence type="ECO:0000256" key="2">
    <source>
        <dbReference type="HAMAP-Rule" id="MF_01139"/>
    </source>
</evidence>
<name>B0C0N1_ACAM1</name>
<organism evidence="3 4">
    <name type="scientific">Acaryochloris marina (strain MBIC 11017)</name>
    <dbReference type="NCBI Taxonomy" id="329726"/>
    <lineage>
        <taxon>Bacteria</taxon>
        <taxon>Bacillati</taxon>
        <taxon>Cyanobacteriota</taxon>
        <taxon>Cyanophyceae</taxon>
        <taxon>Acaryochloridales</taxon>
        <taxon>Acaryochloridaceae</taxon>
        <taxon>Acaryochloris</taxon>
    </lineage>
</organism>
<dbReference type="Proteomes" id="UP000000268">
    <property type="component" value="Chromosome"/>
</dbReference>
<dbReference type="HOGENOM" id="CLU_038505_1_1_3"/>
<feature type="binding site" evidence="2">
    <location>
        <position position="32"/>
    </location>
    <ligand>
        <name>substrate</name>
    </ligand>
</feature>
<dbReference type="PROSITE" id="PS01066">
    <property type="entry name" value="UPP_SYNTHASE"/>
    <property type="match status" value="1"/>
</dbReference>
<dbReference type="Pfam" id="PF01255">
    <property type="entry name" value="Prenyltransf"/>
    <property type="match status" value="1"/>
</dbReference>
<dbReference type="FunFam" id="3.40.1180.10:FF:000001">
    <property type="entry name" value="(2E,6E)-farnesyl-diphosphate-specific ditrans,polycis-undecaprenyl-diphosphate synthase"/>
    <property type="match status" value="1"/>
</dbReference>
<reference evidence="3 4" key="1">
    <citation type="journal article" date="2008" name="Proc. Natl. Acad. Sci. U.S.A.">
        <title>Niche adaptation and genome expansion in the chlorophyll d-producing cyanobacterium Acaryochloris marina.</title>
        <authorList>
            <person name="Swingley W.D."/>
            <person name="Chen M."/>
            <person name="Cheung P.C."/>
            <person name="Conrad A.L."/>
            <person name="Dejesa L.C."/>
            <person name="Hao J."/>
            <person name="Honchak B.M."/>
            <person name="Karbach L.E."/>
            <person name="Kurdoglu A."/>
            <person name="Lahiri S."/>
            <person name="Mastrian S.D."/>
            <person name="Miyashita H."/>
            <person name="Page L."/>
            <person name="Ramakrishna P."/>
            <person name="Satoh S."/>
            <person name="Sattley W.M."/>
            <person name="Shimada Y."/>
            <person name="Taylor H.L."/>
            <person name="Tomo T."/>
            <person name="Tsuchiya T."/>
            <person name="Wang Z.T."/>
            <person name="Raymond J."/>
            <person name="Mimuro M."/>
            <person name="Blankenship R.E."/>
            <person name="Touchman J.W."/>
        </authorList>
    </citation>
    <scope>NUCLEOTIDE SEQUENCE [LARGE SCALE GENOMIC DNA]</scope>
    <source>
        <strain evidence="4">MBIC 11017</strain>
    </source>
</reference>
<dbReference type="GO" id="GO:0000287">
    <property type="term" value="F:magnesium ion binding"/>
    <property type="evidence" value="ECO:0007669"/>
    <property type="project" value="UniProtKB-UniRule"/>
</dbReference>
<feature type="binding site" evidence="2">
    <location>
        <position position="27"/>
    </location>
    <ligand>
        <name>Mg(2+)</name>
        <dbReference type="ChEBI" id="CHEBI:18420"/>
    </ligand>
</feature>
<dbReference type="GO" id="GO:0045547">
    <property type="term" value="F:ditrans,polycis-polyprenyl diphosphate synthase [(2E,6E)-farnesyl diphosphate specific] activity"/>
    <property type="evidence" value="ECO:0007669"/>
    <property type="project" value="TreeGrafter"/>
</dbReference>
<feature type="binding site" evidence="2">
    <location>
        <position position="40"/>
    </location>
    <ligand>
        <name>substrate</name>
    </ligand>
</feature>
<feature type="binding site" evidence="2">
    <location>
        <position position="44"/>
    </location>
    <ligand>
        <name>substrate</name>
    </ligand>
</feature>
<comment type="similarity">
    <text evidence="2">Belongs to the UPP synthase family.</text>
</comment>
<dbReference type="eggNOG" id="COG0020">
    <property type="taxonomic scope" value="Bacteria"/>
</dbReference>
<gene>
    <name evidence="3" type="primary">uppS</name>
    <name evidence="3" type="ordered locus">AM1_0963</name>
</gene>
<dbReference type="NCBIfam" id="NF011406">
    <property type="entry name" value="PRK14831.1"/>
    <property type="match status" value="1"/>
</dbReference>
<keyword evidence="1 2" id="KW-0808">Transferase</keyword>
<accession>B0C0N1</accession>
<keyword evidence="4" id="KW-1185">Reference proteome</keyword>
<feature type="binding site" evidence="2">
    <location>
        <begin position="72"/>
        <end position="74"/>
    </location>
    <ligand>
        <name>substrate</name>
    </ligand>
</feature>
<comment type="subunit">
    <text evidence="2">Homodimer.</text>
</comment>
<dbReference type="STRING" id="329726.AM1_0963"/>
<evidence type="ECO:0000313" key="4">
    <source>
        <dbReference type="Proteomes" id="UP000000268"/>
    </source>
</evidence>
<dbReference type="AlphaFoldDB" id="B0C0N1"/>
<evidence type="ECO:0000256" key="1">
    <source>
        <dbReference type="ARBA" id="ARBA00022679"/>
    </source>
</evidence>
<dbReference type="Gene3D" id="3.40.1180.10">
    <property type="entry name" value="Decaprenyl diphosphate synthase-like"/>
    <property type="match status" value="1"/>
</dbReference>
<feature type="binding site" evidence="2">
    <location>
        <begin position="201"/>
        <end position="203"/>
    </location>
    <ligand>
        <name>substrate</name>
    </ligand>
</feature>
<feature type="active site" evidence="2">
    <location>
        <position position="27"/>
    </location>
</feature>
<feature type="binding site" evidence="2">
    <location>
        <position position="76"/>
    </location>
    <ligand>
        <name>substrate</name>
    </ligand>
</feature>
<evidence type="ECO:0000313" key="3">
    <source>
        <dbReference type="EMBL" id="ABW26005.1"/>
    </source>
</evidence>
<feature type="binding site" evidence="2">
    <location>
        <position position="214"/>
    </location>
    <ligand>
        <name>Mg(2+)</name>
        <dbReference type="ChEBI" id="CHEBI:18420"/>
    </ligand>
</feature>
<dbReference type="SUPFAM" id="SSF64005">
    <property type="entry name" value="Undecaprenyl diphosphate synthase"/>
    <property type="match status" value="1"/>
</dbReference>
<dbReference type="KEGG" id="amr:AM1_0963"/>
<feature type="binding site" evidence="2">
    <location>
        <position position="195"/>
    </location>
    <ligand>
        <name>substrate</name>
    </ligand>
</feature>
<protein>
    <recommendedName>
        <fullName evidence="2">Isoprenyl transferase</fullName>
        <ecNumber evidence="2">2.5.1.-</ecNumber>
    </recommendedName>
</protein>
<feature type="binding site" evidence="2">
    <location>
        <begin position="28"/>
        <end position="31"/>
    </location>
    <ligand>
        <name>substrate</name>
    </ligand>
</feature>
<dbReference type="PANTHER" id="PTHR10291">
    <property type="entry name" value="DEHYDRODOLICHYL DIPHOSPHATE SYNTHASE FAMILY MEMBER"/>
    <property type="match status" value="1"/>
</dbReference>
<dbReference type="EC" id="2.5.1.-" evidence="2"/>